<gene>
    <name evidence="2" type="primary">xynA</name>
    <name evidence="2" type="ORF">BWY73_01376</name>
</gene>
<accession>A0A1V5MAE6</accession>
<dbReference type="GO" id="GO:0045493">
    <property type="term" value="P:xylan catabolic process"/>
    <property type="evidence" value="ECO:0007669"/>
    <property type="project" value="UniProtKB-KW"/>
</dbReference>
<dbReference type="Gene3D" id="2.60.40.1190">
    <property type="match status" value="1"/>
</dbReference>
<dbReference type="AlphaFoldDB" id="A0A1V5MAE6"/>
<dbReference type="SUPFAM" id="SSF49344">
    <property type="entry name" value="CBD9-like"/>
    <property type="match status" value="1"/>
</dbReference>
<name>A0A1V5MAE6_UNCT6</name>
<keyword evidence="2" id="KW-0378">Hydrolase</keyword>
<feature type="domain" description="Carbohydrate-binding" evidence="1">
    <location>
        <begin position="227"/>
        <end position="372"/>
    </location>
</feature>
<keyword evidence="2" id="KW-0119">Carbohydrate metabolism</keyword>
<comment type="caution">
    <text evidence="2">The sequence shown here is derived from an EMBL/GenBank/DDBJ whole genome shotgun (WGS) entry which is preliminary data.</text>
</comment>
<proteinExistence type="predicted"/>
<protein>
    <submittedName>
        <fullName evidence="2">Endo-1,4-beta-xylanase A</fullName>
        <ecNumber evidence="2">3.2.1.8</ecNumber>
    </submittedName>
</protein>
<dbReference type="EC" id="3.2.1.8" evidence="2"/>
<dbReference type="EMBL" id="MWAK01000290">
    <property type="protein sequence ID" value="OPZ90142.1"/>
    <property type="molecule type" value="Genomic_DNA"/>
</dbReference>
<dbReference type="Proteomes" id="UP000485484">
    <property type="component" value="Unassembled WGS sequence"/>
</dbReference>
<reference evidence="2" key="1">
    <citation type="submission" date="2017-02" db="EMBL/GenBank/DDBJ databases">
        <title>Delving into the versatile metabolic prowess of the omnipresent phylum Bacteroidetes.</title>
        <authorList>
            <person name="Nobu M.K."/>
            <person name="Mei R."/>
            <person name="Narihiro T."/>
            <person name="Kuroda K."/>
            <person name="Liu W.-T."/>
        </authorList>
    </citation>
    <scope>NUCLEOTIDE SEQUENCE</scope>
    <source>
        <strain evidence="2">ADurb.Bin417</strain>
    </source>
</reference>
<dbReference type="Pfam" id="PF06452">
    <property type="entry name" value="CBM9_1"/>
    <property type="match status" value="1"/>
</dbReference>
<dbReference type="InterPro" id="IPR010502">
    <property type="entry name" value="Carb-bd_dom_fam9"/>
</dbReference>
<keyword evidence="2" id="KW-0858">Xylan degradation</keyword>
<sequence length="375" mass="40010">MRVGLDKKLKNLQVYDGMGNLLQPPVESGRLVITLLDTPVFLVAEGTPAEELGRLASGASLTLPIPIARRFTVREGRLAMELLVGNNTRQPISARVSLPEPMLFPLAGGAETEVTLAAIPPAGEGKAVFPLKYGLDRNGEFKRLMLDIQAGDYTFRETWLLWLLNSRPAAAGIKLTGDPAAWSGVLPVKLVTTDRSGATRRLTQVRSGAITGEEALTQGMAPILQGKSDLSGRVYSQWDAQNLYFAAEVLDNSVEKGDRVDIYLSNGGTPPSGPAGRIFDLSYRVDESGARAILKSGEESREVPAAFRKTAGGYFLELSVPWTALGLKPEAGRLLGFDASLTDSDQGVFHAQLVWSGAAYSAGDPAGFGVLAIGK</sequence>
<dbReference type="GO" id="GO:0031176">
    <property type="term" value="F:endo-1,4-beta-xylanase activity"/>
    <property type="evidence" value="ECO:0007669"/>
    <property type="project" value="UniProtKB-EC"/>
</dbReference>
<keyword evidence="2" id="KW-0624">Polysaccharide degradation</keyword>
<evidence type="ECO:0000259" key="1">
    <source>
        <dbReference type="Pfam" id="PF06452"/>
    </source>
</evidence>
<evidence type="ECO:0000313" key="2">
    <source>
        <dbReference type="EMBL" id="OPZ90142.1"/>
    </source>
</evidence>
<keyword evidence="2" id="KW-0326">Glycosidase</keyword>
<organism evidence="2">
    <name type="scientific">candidate division TA06 bacterium ADurb.Bin417</name>
    <dbReference type="NCBI Taxonomy" id="1852828"/>
    <lineage>
        <taxon>Bacteria</taxon>
        <taxon>Bacteria division TA06</taxon>
    </lineage>
</organism>
<dbReference type="GO" id="GO:0030246">
    <property type="term" value="F:carbohydrate binding"/>
    <property type="evidence" value="ECO:0007669"/>
    <property type="project" value="InterPro"/>
</dbReference>